<evidence type="ECO:0000313" key="2">
    <source>
        <dbReference type="EMBL" id="QMW06288.1"/>
    </source>
</evidence>
<keyword evidence="1" id="KW-0812">Transmembrane</keyword>
<keyword evidence="3" id="KW-1185">Reference proteome</keyword>
<reference evidence="2 3" key="1">
    <citation type="submission" date="2020-07" db="EMBL/GenBank/DDBJ databases">
        <title>Spirosoma foliorum sp. nov., isolated from the leaves on the Nejang mountain Korea, Republic of.</title>
        <authorList>
            <person name="Ho H."/>
            <person name="Lee Y.-J."/>
            <person name="Nurcahyanto D.-A."/>
            <person name="Kim S.-G."/>
        </authorList>
    </citation>
    <scope>NUCLEOTIDE SEQUENCE [LARGE SCALE GENOMIC DNA]</scope>
    <source>
        <strain evidence="2 3">PL0136</strain>
    </source>
</reference>
<dbReference type="RefSeq" id="WP_182463657.1">
    <property type="nucleotide sequence ID" value="NZ_CP059732.1"/>
</dbReference>
<keyword evidence="1" id="KW-0472">Membrane</keyword>
<accession>A0A7G5H596</accession>
<dbReference type="Proteomes" id="UP000515369">
    <property type="component" value="Chromosome"/>
</dbReference>
<protein>
    <submittedName>
        <fullName evidence="2">Uncharacterized protein</fullName>
    </submittedName>
</protein>
<proteinExistence type="predicted"/>
<sequence length="70" mass="8095">MRVNLAAGIAIFGFAYGYPVYLGKPGLGSGFIYPLLLFIVLFLASFFIPVKKPFRLERLRKFRRLKRNRV</sequence>
<keyword evidence="1" id="KW-1133">Transmembrane helix</keyword>
<gene>
    <name evidence="2" type="ORF">H3H32_16080</name>
</gene>
<feature type="transmembrane region" description="Helical" evidence="1">
    <location>
        <begin position="27"/>
        <end position="50"/>
    </location>
</feature>
<dbReference type="EMBL" id="CP059732">
    <property type="protein sequence ID" value="QMW06288.1"/>
    <property type="molecule type" value="Genomic_DNA"/>
</dbReference>
<dbReference type="AlphaFoldDB" id="A0A7G5H596"/>
<dbReference type="KEGG" id="sfol:H3H32_16080"/>
<evidence type="ECO:0000256" key="1">
    <source>
        <dbReference type="SAM" id="Phobius"/>
    </source>
</evidence>
<evidence type="ECO:0000313" key="3">
    <source>
        <dbReference type="Proteomes" id="UP000515369"/>
    </source>
</evidence>
<name>A0A7G5H596_9BACT</name>
<organism evidence="2 3">
    <name type="scientific">Spirosoma foliorum</name>
    <dbReference type="NCBI Taxonomy" id="2710596"/>
    <lineage>
        <taxon>Bacteria</taxon>
        <taxon>Pseudomonadati</taxon>
        <taxon>Bacteroidota</taxon>
        <taxon>Cytophagia</taxon>
        <taxon>Cytophagales</taxon>
        <taxon>Cytophagaceae</taxon>
        <taxon>Spirosoma</taxon>
    </lineage>
</organism>